<name>A0A9Q1JUI0_9CARY</name>
<evidence type="ECO:0000313" key="1">
    <source>
        <dbReference type="EMBL" id="KAJ8431117.1"/>
    </source>
</evidence>
<accession>A0A9Q1JUI0</accession>
<keyword evidence="2" id="KW-1185">Reference proteome</keyword>
<sequence>MNASCAKGRDISASRNRFCSPKHLSRFTLSPSLVLPLSLSLALALSSVPVCCRRCQSSVSIIRSSVLRFFLHFATMYITLENLRNMVRPKTITSAPTGISRKDNFNEYEMQWKDNELNIQQNNRKLLELGIQRTMQAPRRANGSIQLCGEQNCEEDNEYRPIDDERVQAECDDVPFDTQRTTVRTTSLERQVTRIRSGNSIVSLVETNPSYLCHFNSVCPFCYSL</sequence>
<protein>
    <submittedName>
        <fullName evidence="1">Uncharacterized protein</fullName>
    </submittedName>
</protein>
<dbReference type="AlphaFoldDB" id="A0A9Q1JUI0"/>
<evidence type="ECO:0000313" key="2">
    <source>
        <dbReference type="Proteomes" id="UP001153076"/>
    </source>
</evidence>
<reference evidence="1" key="1">
    <citation type="submission" date="2022-04" db="EMBL/GenBank/DDBJ databases">
        <title>Carnegiea gigantea Genome sequencing and assembly v2.</title>
        <authorList>
            <person name="Copetti D."/>
            <person name="Sanderson M.J."/>
            <person name="Burquez A."/>
            <person name="Wojciechowski M.F."/>
        </authorList>
    </citation>
    <scope>NUCLEOTIDE SEQUENCE</scope>
    <source>
        <strain evidence="1">SGP5-SGP5p</strain>
        <tissue evidence="1">Aerial part</tissue>
    </source>
</reference>
<dbReference type="EMBL" id="JAKOGI010000718">
    <property type="protein sequence ID" value="KAJ8431117.1"/>
    <property type="molecule type" value="Genomic_DNA"/>
</dbReference>
<dbReference type="Proteomes" id="UP001153076">
    <property type="component" value="Unassembled WGS sequence"/>
</dbReference>
<gene>
    <name evidence="1" type="ORF">Cgig2_004708</name>
</gene>
<comment type="caution">
    <text evidence="1">The sequence shown here is derived from an EMBL/GenBank/DDBJ whole genome shotgun (WGS) entry which is preliminary data.</text>
</comment>
<proteinExistence type="predicted"/>
<organism evidence="1 2">
    <name type="scientific">Carnegiea gigantea</name>
    <dbReference type="NCBI Taxonomy" id="171969"/>
    <lineage>
        <taxon>Eukaryota</taxon>
        <taxon>Viridiplantae</taxon>
        <taxon>Streptophyta</taxon>
        <taxon>Embryophyta</taxon>
        <taxon>Tracheophyta</taxon>
        <taxon>Spermatophyta</taxon>
        <taxon>Magnoliopsida</taxon>
        <taxon>eudicotyledons</taxon>
        <taxon>Gunneridae</taxon>
        <taxon>Pentapetalae</taxon>
        <taxon>Caryophyllales</taxon>
        <taxon>Cactineae</taxon>
        <taxon>Cactaceae</taxon>
        <taxon>Cactoideae</taxon>
        <taxon>Echinocereeae</taxon>
        <taxon>Carnegiea</taxon>
    </lineage>
</organism>